<dbReference type="InterPro" id="IPR050139">
    <property type="entry name" value="GMP_reductase"/>
</dbReference>
<dbReference type="EC" id="1.7.1.7" evidence="1"/>
<keyword evidence="4" id="KW-0560">Oxidoreductase</keyword>
<sequence length="340" mass="38136">MIKTAYHYDDLMILPALEAHLNSRTDCIPHYASGQLPFFAAPMSTVVAQQNYQFFLEQGLNVCFPRYQNLPPNFFDLQKQYKGRLFLAMDLEEFNKEFLVLGKKLNRQHAILIDTANGHLQRVYELCLAAKKEYGQQMLLMAGNIGHPQTFERLAETGVDYLRLGIGGGRNCNTSSFTGVHYPLASLIIESRKLAQQLPKAPKIIADGGIGSYANAIMALACGADYVMMGSLINQALESAGQNYLFKQIPLSQKLAKLAFRLGLPLYKEYKALHSRPASAQQGLIGRRAVEGRRSLQKVQYQLPDFLFNLGSYLQSAMSYTGKIHLEDFIGQVELITDQR</sequence>
<dbReference type="GO" id="GO:0003920">
    <property type="term" value="F:GMP reductase activity"/>
    <property type="evidence" value="ECO:0007669"/>
    <property type="project" value="UniProtKB-EC"/>
</dbReference>
<dbReference type="HOGENOM" id="CLU_731203_0_0_10"/>
<name>J0P567_9BACT</name>
<proteinExistence type="predicted"/>
<dbReference type="RefSeq" id="WP_002661038.1">
    <property type="nucleotide sequence ID" value="NZ_JH719942.1"/>
</dbReference>
<dbReference type="InterPro" id="IPR013785">
    <property type="entry name" value="Aldolase_TIM"/>
</dbReference>
<dbReference type="OrthoDB" id="9805398at2"/>
<evidence type="ECO:0000313" key="6">
    <source>
        <dbReference type="EMBL" id="EJF55034.1"/>
    </source>
</evidence>
<reference evidence="7" key="1">
    <citation type="journal article" date="2012" name="Stand. Genomic Sci.">
        <title>Permanent draft genome sequence of the gliding predator Saprospira grandis strain Sa g1 (= HR1).</title>
        <authorList>
            <person name="Mavromatis K."/>
            <person name="Chertkov O."/>
            <person name="Lapidus A."/>
            <person name="Nolan M."/>
            <person name="Lucas S."/>
            <person name="Tice H."/>
            <person name="Del Rio T.G."/>
            <person name="Cheng J.F."/>
            <person name="Han C."/>
            <person name="Tapia R."/>
            <person name="Bruce D."/>
            <person name="Goodwin L.A."/>
            <person name="Pitluck S."/>
            <person name="Huntemann M."/>
            <person name="Liolios K."/>
            <person name="Pagani I."/>
            <person name="Ivanova N."/>
            <person name="Mikhailova N."/>
            <person name="Pati A."/>
            <person name="Chen A."/>
            <person name="Palaniappan K."/>
            <person name="Land M."/>
            <person name="Brambilla E.M."/>
            <person name="Rohde M."/>
            <person name="Spring S."/>
            <person name="Goker M."/>
            <person name="Detter J.C."/>
            <person name="Bristow J."/>
            <person name="Eisen J.A."/>
            <person name="Markowitz V."/>
            <person name="Hugenholtz P."/>
            <person name="Kyrpides N.C."/>
            <person name="Klenk H.P."/>
            <person name="Woyke T."/>
        </authorList>
    </citation>
    <scope>NUCLEOTIDE SEQUENCE [LARGE SCALE GENOMIC DNA]</scope>
    <source>
        <strain evidence="7">DSM 2844</strain>
    </source>
</reference>
<accession>J0P567</accession>
<evidence type="ECO:0000256" key="1">
    <source>
        <dbReference type="ARBA" id="ARBA00012678"/>
    </source>
</evidence>
<organism evidence="6 7">
    <name type="scientific">Saprospira grandis DSM 2844</name>
    <dbReference type="NCBI Taxonomy" id="694433"/>
    <lineage>
        <taxon>Bacteria</taxon>
        <taxon>Pseudomonadati</taxon>
        <taxon>Bacteroidota</taxon>
        <taxon>Saprospiria</taxon>
        <taxon>Saprospirales</taxon>
        <taxon>Saprospiraceae</taxon>
        <taxon>Saprospira</taxon>
    </lineage>
</organism>
<dbReference type="GO" id="GO:0005829">
    <property type="term" value="C:cytosol"/>
    <property type="evidence" value="ECO:0007669"/>
    <property type="project" value="TreeGrafter"/>
</dbReference>
<dbReference type="Pfam" id="PF00478">
    <property type="entry name" value="IMPDH"/>
    <property type="match status" value="1"/>
</dbReference>
<dbReference type="SMART" id="SM01240">
    <property type="entry name" value="IMPDH"/>
    <property type="match status" value="1"/>
</dbReference>
<dbReference type="PANTHER" id="PTHR43170:SF5">
    <property type="entry name" value="GMP REDUCTASE"/>
    <property type="match status" value="1"/>
</dbReference>
<dbReference type="PANTHER" id="PTHR43170">
    <property type="entry name" value="GMP REDUCTASE"/>
    <property type="match status" value="1"/>
</dbReference>
<protein>
    <recommendedName>
        <fullName evidence="2">GMP reductase</fullName>
        <ecNumber evidence="1">1.7.1.7</ecNumber>
    </recommendedName>
</protein>
<dbReference type="SUPFAM" id="SSF51412">
    <property type="entry name" value="Inosine monophosphate dehydrogenase (IMPDH)"/>
    <property type="match status" value="1"/>
</dbReference>
<evidence type="ECO:0000259" key="5">
    <source>
        <dbReference type="Pfam" id="PF00478"/>
    </source>
</evidence>
<dbReference type="EMBL" id="JH719942">
    <property type="protein sequence ID" value="EJF55034.1"/>
    <property type="molecule type" value="Genomic_DNA"/>
</dbReference>
<dbReference type="Gene3D" id="3.20.20.70">
    <property type="entry name" value="Aldolase class I"/>
    <property type="match status" value="1"/>
</dbReference>
<dbReference type="Proteomes" id="UP000005113">
    <property type="component" value="Unassembled WGS sequence"/>
</dbReference>
<feature type="domain" description="IMP dehydrogenase/GMP reductase" evidence="5">
    <location>
        <begin position="110"/>
        <end position="335"/>
    </location>
</feature>
<gene>
    <name evidence="6" type="ORF">SapgrDRAFT_3394</name>
</gene>
<evidence type="ECO:0000256" key="2">
    <source>
        <dbReference type="ARBA" id="ARBA00015800"/>
    </source>
</evidence>
<dbReference type="AlphaFoldDB" id="J0P567"/>
<evidence type="ECO:0000313" key="7">
    <source>
        <dbReference type="Proteomes" id="UP000005113"/>
    </source>
</evidence>
<dbReference type="InterPro" id="IPR001093">
    <property type="entry name" value="IMP_DH_GMPRt"/>
</dbReference>
<evidence type="ECO:0000256" key="4">
    <source>
        <dbReference type="ARBA" id="ARBA00023002"/>
    </source>
</evidence>
<keyword evidence="3" id="KW-0521">NADP</keyword>
<evidence type="ECO:0000256" key="3">
    <source>
        <dbReference type="ARBA" id="ARBA00022857"/>
    </source>
</evidence>